<dbReference type="AlphaFoldDB" id="A0A0F9HVD8"/>
<feature type="domain" description="Methyltransferase type 11" evidence="2">
    <location>
        <begin position="34"/>
        <end position="139"/>
    </location>
</feature>
<dbReference type="EMBL" id="LAZR01014065">
    <property type="protein sequence ID" value="KKM19107.1"/>
    <property type="molecule type" value="Genomic_DNA"/>
</dbReference>
<organism evidence="3">
    <name type="scientific">marine sediment metagenome</name>
    <dbReference type="NCBI Taxonomy" id="412755"/>
    <lineage>
        <taxon>unclassified sequences</taxon>
        <taxon>metagenomes</taxon>
        <taxon>ecological metagenomes</taxon>
    </lineage>
</organism>
<comment type="caution">
    <text evidence="3">The sequence shown here is derived from an EMBL/GenBank/DDBJ whole genome shotgun (WGS) entry which is preliminary data.</text>
</comment>
<reference evidence="3" key="1">
    <citation type="journal article" date="2015" name="Nature">
        <title>Complex archaea that bridge the gap between prokaryotes and eukaryotes.</title>
        <authorList>
            <person name="Spang A."/>
            <person name="Saw J.H."/>
            <person name="Jorgensen S.L."/>
            <person name="Zaremba-Niedzwiedzka K."/>
            <person name="Martijn J."/>
            <person name="Lind A.E."/>
            <person name="van Eijk R."/>
            <person name="Schleper C."/>
            <person name="Guy L."/>
            <person name="Ettema T.J."/>
        </authorList>
    </citation>
    <scope>NUCLEOTIDE SEQUENCE</scope>
</reference>
<dbReference type="CDD" id="cd02440">
    <property type="entry name" value="AdoMet_MTases"/>
    <property type="match status" value="1"/>
</dbReference>
<dbReference type="SUPFAM" id="SSF53335">
    <property type="entry name" value="S-adenosyl-L-methionine-dependent methyltransferases"/>
    <property type="match status" value="1"/>
</dbReference>
<evidence type="ECO:0000313" key="3">
    <source>
        <dbReference type="EMBL" id="KKM19107.1"/>
    </source>
</evidence>
<sequence length="237" mass="25221">MAGVYERVAAGGLYGFHRRVAAEVGSSVGSGRVLDVGTGPGYLLAEIARQNPQLELVGMDISSAMLKIAAAVTGRVEAARADPASGGRISLVRGDVGELPFPDASFQLVVSTLSLHHWRSPEVGLRECLRVTAAEGECWIYDMRSDASARTLGRLASGRRLGRLALGWVFKFHGVNPKDYGSDSIGKWLGEGADVRVDVQAAYLKLSMRRPSSGPKDITASSPERQVPVKAPARCCS</sequence>
<dbReference type="InterPro" id="IPR013216">
    <property type="entry name" value="Methyltransf_11"/>
</dbReference>
<dbReference type="Gene3D" id="3.40.50.150">
    <property type="entry name" value="Vaccinia Virus protein VP39"/>
    <property type="match status" value="1"/>
</dbReference>
<dbReference type="Pfam" id="PF08241">
    <property type="entry name" value="Methyltransf_11"/>
    <property type="match status" value="1"/>
</dbReference>
<evidence type="ECO:0000259" key="2">
    <source>
        <dbReference type="Pfam" id="PF08241"/>
    </source>
</evidence>
<accession>A0A0F9HVD8</accession>
<gene>
    <name evidence="3" type="ORF">LCGC14_1658960</name>
</gene>
<dbReference type="InterPro" id="IPR029063">
    <property type="entry name" value="SAM-dependent_MTases_sf"/>
</dbReference>
<name>A0A0F9HVD8_9ZZZZ</name>
<dbReference type="PANTHER" id="PTHR43591:SF24">
    <property type="entry name" value="2-METHOXY-6-POLYPRENYL-1,4-BENZOQUINOL METHYLASE, MITOCHONDRIAL"/>
    <property type="match status" value="1"/>
</dbReference>
<dbReference type="GO" id="GO:0008757">
    <property type="term" value="F:S-adenosylmethionine-dependent methyltransferase activity"/>
    <property type="evidence" value="ECO:0007669"/>
    <property type="project" value="InterPro"/>
</dbReference>
<dbReference type="PANTHER" id="PTHR43591">
    <property type="entry name" value="METHYLTRANSFERASE"/>
    <property type="match status" value="1"/>
</dbReference>
<protein>
    <recommendedName>
        <fullName evidence="2">Methyltransferase type 11 domain-containing protein</fullName>
    </recommendedName>
</protein>
<evidence type="ECO:0000256" key="1">
    <source>
        <dbReference type="SAM" id="MobiDB-lite"/>
    </source>
</evidence>
<feature type="region of interest" description="Disordered" evidence="1">
    <location>
        <begin position="210"/>
        <end position="237"/>
    </location>
</feature>
<proteinExistence type="predicted"/>